<feature type="region of interest" description="Disordered" evidence="1">
    <location>
        <begin position="1"/>
        <end position="52"/>
    </location>
</feature>
<gene>
    <name evidence="2" type="ORF">GCM10009416_03550</name>
</gene>
<reference evidence="3" key="1">
    <citation type="journal article" date="2019" name="Int. J. Syst. Evol. Microbiol.">
        <title>The Global Catalogue of Microorganisms (GCM) 10K type strain sequencing project: providing services to taxonomists for standard genome sequencing and annotation.</title>
        <authorList>
            <consortium name="The Broad Institute Genomics Platform"/>
            <consortium name="The Broad Institute Genome Sequencing Center for Infectious Disease"/>
            <person name="Wu L."/>
            <person name="Ma J."/>
        </authorList>
    </citation>
    <scope>NUCLEOTIDE SEQUENCE [LARGE SCALE GENOMIC DNA]</scope>
    <source>
        <strain evidence="3">JCM 9933</strain>
    </source>
</reference>
<feature type="compositionally biased region" description="Basic residues" evidence="1">
    <location>
        <begin position="31"/>
        <end position="42"/>
    </location>
</feature>
<evidence type="ECO:0000313" key="2">
    <source>
        <dbReference type="EMBL" id="GAA0568657.1"/>
    </source>
</evidence>
<dbReference type="EMBL" id="BAAAFZ010000006">
    <property type="protein sequence ID" value="GAA0568657.1"/>
    <property type="molecule type" value="Genomic_DNA"/>
</dbReference>
<comment type="caution">
    <text evidence="2">The sequence shown here is derived from an EMBL/GenBank/DDBJ whole genome shotgun (WGS) entry which is preliminary data.</text>
</comment>
<evidence type="ECO:0000256" key="1">
    <source>
        <dbReference type="SAM" id="MobiDB-lite"/>
    </source>
</evidence>
<accession>A0ABP3PJR1</accession>
<dbReference type="Proteomes" id="UP001501588">
    <property type="component" value="Unassembled WGS sequence"/>
</dbReference>
<sequence length="67" mass="7042">MPTSTQTAAAAVKLPRASGAAPSASAMCNPGRHHSGERARRRAAGDALAATRRREHRVLGRVDKLDP</sequence>
<protein>
    <submittedName>
        <fullName evidence="2">Uncharacterized protein</fullName>
    </submittedName>
</protein>
<feature type="compositionally biased region" description="Low complexity" evidence="1">
    <location>
        <begin position="17"/>
        <end position="26"/>
    </location>
</feature>
<organism evidence="2 3">
    <name type="scientific">Craurococcus roseus</name>
    <dbReference type="NCBI Taxonomy" id="77585"/>
    <lineage>
        <taxon>Bacteria</taxon>
        <taxon>Pseudomonadati</taxon>
        <taxon>Pseudomonadota</taxon>
        <taxon>Alphaproteobacteria</taxon>
        <taxon>Acetobacterales</taxon>
        <taxon>Acetobacteraceae</taxon>
        <taxon>Craurococcus</taxon>
    </lineage>
</organism>
<evidence type="ECO:0000313" key="3">
    <source>
        <dbReference type="Proteomes" id="UP001501588"/>
    </source>
</evidence>
<keyword evidence="3" id="KW-1185">Reference proteome</keyword>
<name>A0ABP3PJR1_9PROT</name>
<proteinExistence type="predicted"/>